<feature type="transmembrane region" description="Helical" evidence="6">
    <location>
        <begin position="386"/>
        <end position="407"/>
    </location>
</feature>
<reference evidence="8 9" key="1">
    <citation type="submission" date="2020-08" db="EMBL/GenBank/DDBJ databases">
        <title>Genomic Encyclopedia of Type Strains, Phase IV (KMG-V): Genome sequencing to study the core and pangenomes of soil and plant-associated prokaryotes.</title>
        <authorList>
            <person name="Whitman W."/>
        </authorList>
    </citation>
    <scope>NUCLEOTIDE SEQUENCE [LARGE SCALE GENOMIC DNA]</scope>
    <source>
        <strain evidence="8 9">34/80</strain>
    </source>
</reference>
<dbReference type="GO" id="GO:0022857">
    <property type="term" value="F:transmembrane transporter activity"/>
    <property type="evidence" value="ECO:0007669"/>
    <property type="project" value="InterPro"/>
</dbReference>
<feature type="transmembrane region" description="Helical" evidence="6">
    <location>
        <begin position="320"/>
        <end position="340"/>
    </location>
</feature>
<dbReference type="EMBL" id="JACIFZ010000004">
    <property type="protein sequence ID" value="MBB4223028.1"/>
    <property type="molecule type" value="Genomic_DNA"/>
</dbReference>
<evidence type="ECO:0000313" key="9">
    <source>
        <dbReference type="Proteomes" id="UP000524450"/>
    </source>
</evidence>
<proteinExistence type="predicted"/>
<feature type="transmembrane region" description="Helical" evidence="6">
    <location>
        <begin position="260"/>
        <end position="282"/>
    </location>
</feature>
<feature type="transmembrane region" description="Helical" evidence="6">
    <location>
        <begin position="56"/>
        <end position="76"/>
    </location>
</feature>
<evidence type="ECO:0000256" key="5">
    <source>
        <dbReference type="ARBA" id="ARBA00023136"/>
    </source>
</evidence>
<dbReference type="InterPro" id="IPR011701">
    <property type="entry name" value="MFS"/>
</dbReference>
<name>A0A840G2C3_9BURK</name>
<feature type="transmembrane region" description="Helical" evidence="6">
    <location>
        <begin position="150"/>
        <end position="170"/>
    </location>
</feature>
<dbReference type="SUPFAM" id="SSF103473">
    <property type="entry name" value="MFS general substrate transporter"/>
    <property type="match status" value="1"/>
</dbReference>
<dbReference type="InterPro" id="IPR050189">
    <property type="entry name" value="MFS_Efflux_Transporters"/>
</dbReference>
<evidence type="ECO:0000256" key="1">
    <source>
        <dbReference type="ARBA" id="ARBA00004651"/>
    </source>
</evidence>
<accession>A0A840G2C3</accession>
<dbReference type="InterPro" id="IPR036259">
    <property type="entry name" value="MFS_trans_sf"/>
</dbReference>
<dbReference type="AlphaFoldDB" id="A0A840G2C3"/>
<feature type="transmembrane region" description="Helical" evidence="6">
    <location>
        <begin position="176"/>
        <end position="196"/>
    </location>
</feature>
<dbReference type="Pfam" id="PF07690">
    <property type="entry name" value="MFS_1"/>
    <property type="match status" value="1"/>
</dbReference>
<evidence type="ECO:0000256" key="4">
    <source>
        <dbReference type="ARBA" id="ARBA00022989"/>
    </source>
</evidence>
<dbReference type="InterPro" id="IPR020846">
    <property type="entry name" value="MFS_dom"/>
</dbReference>
<dbReference type="PANTHER" id="PTHR43124:SF3">
    <property type="entry name" value="CHLORAMPHENICOL EFFLUX PUMP RV0191"/>
    <property type="match status" value="1"/>
</dbReference>
<feature type="domain" description="Major facilitator superfamily (MFS) profile" evidence="7">
    <location>
        <begin position="21"/>
        <end position="411"/>
    </location>
</feature>
<comment type="caution">
    <text evidence="8">The sequence shown here is derived from an EMBL/GenBank/DDBJ whole genome shotgun (WGS) entry which is preliminary data.</text>
</comment>
<gene>
    <name evidence="8" type="ORF">GGD71_003810</name>
</gene>
<feature type="transmembrane region" description="Helical" evidence="6">
    <location>
        <begin position="217"/>
        <end position="240"/>
    </location>
</feature>
<dbReference type="Gene3D" id="1.20.1250.20">
    <property type="entry name" value="MFS general substrate transporter like domains"/>
    <property type="match status" value="1"/>
</dbReference>
<feature type="transmembrane region" description="Helical" evidence="6">
    <location>
        <begin position="352"/>
        <end position="380"/>
    </location>
</feature>
<protein>
    <submittedName>
        <fullName evidence="8">Putative MFS family arabinose efflux permease</fullName>
    </submittedName>
</protein>
<sequence>MPPDSGTAGDAAPLTPRAAWAMVLALCAGVALSQAFRTVGAIMASPLQADFHLSAQALGIFSGAFHFAFGAMQLFMGIGIDLHGVRRTVLVAFPVAIAGALLSAVSSSYLVLVAGQALIGVGCAPAFLVCTVFIARHFPPARFATVSGMVLAIGGVGMLVTGTPLAWLVQAYSWRAGFLVLALAAALAWLAIWFWVHEPATASAGKRESVPEAIRQFGALFAMPHTLGIMVLGAVTYAAFISLRGLWLGPLMMERHGYSLVQSGNVALAVSVISLVGAPLFGRLDRSDAVSRRRWILVCGLGYAGLFALIAVLHSAWLDIAGMVLIGVLSGFIVWQYADVRGAYPATLTGRAMAVFTMAMFLGVALMQWGTGVAASIAAAHGADPLTAVLATIAALLVAGIAAFAWLPAPKNSSA</sequence>
<feature type="transmembrane region" description="Helical" evidence="6">
    <location>
        <begin position="18"/>
        <end position="36"/>
    </location>
</feature>
<organism evidence="8 9">
    <name type="scientific">Variovorax guangxiensis</name>
    <dbReference type="NCBI Taxonomy" id="1775474"/>
    <lineage>
        <taxon>Bacteria</taxon>
        <taxon>Pseudomonadati</taxon>
        <taxon>Pseudomonadota</taxon>
        <taxon>Betaproteobacteria</taxon>
        <taxon>Burkholderiales</taxon>
        <taxon>Comamonadaceae</taxon>
        <taxon>Variovorax</taxon>
    </lineage>
</organism>
<evidence type="ECO:0000256" key="3">
    <source>
        <dbReference type="ARBA" id="ARBA00022692"/>
    </source>
</evidence>
<dbReference type="PANTHER" id="PTHR43124">
    <property type="entry name" value="PURINE EFFLUX PUMP PBUE"/>
    <property type="match status" value="1"/>
</dbReference>
<feature type="transmembrane region" description="Helical" evidence="6">
    <location>
        <begin position="117"/>
        <end position="138"/>
    </location>
</feature>
<keyword evidence="5 6" id="KW-0472">Membrane</keyword>
<evidence type="ECO:0000256" key="6">
    <source>
        <dbReference type="SAM" id="Phobius"/>
    </source>
</evidence>
<evidence type="ECO:0000256" key="2">
    <source>
        <dbReference type="ARBA" id="ARBA00022475"/>
    </source>
</evidence>
<feature type="transmembrane region" description="Helical" evidence="6">
    <location>
        <begin position="294"/>
        <end position="314"/>
    </location>
</feature>
<evidence type="ECO:0000259" key="7">
    <source>
        <dbReference type="PROSITE" id="PS50850"/>
    </source>
</evidence>
<dbReference type="PROSITE" id="PS50850">
    <property type="entry name" value="MFS"/>
    <property type="match status" value="1"/>
</dbReference>
<keyword evidence="4 6" id="KW-1133">Transmembrane helix</keyword>
<comment type="subcellular location">
    <subcellularLocation>
        <location evidence="1">Cell membrane</location>
        <topology evidence="1">Multi-pass membrane protein</topology>
    </subcellularLocation>
</comment>
<dbReference type="GO" id="GO:0005886">
    <property type="term" value="C:plasma membrane"/>
    <property type="evidence" value="ECO:0007669"/>
    <property type="project" value="UniProtKB-SubCell"/>
</dbReference>
<keyword evidence="3 6" id="KW-0812">Transmembrane</keyword>
<evidence type="ECO:0000313" key="8">
    <source>
        <dbReference type="EMBL" id="MBB4223028.1"/>
    </source>
</evidence>
<feature type="transmembrane region" description="Helical" evidence="6">
    <location>
        <begin position="88"/>
        <end position="111"/>
    </location>
</feature>
<dbReference type="Proteomes" id="UP000524450">
    <property type="component" value="Unassembled WGS sequence"/>
</dbReference>
<keyword evidence="2" id="KW-1003">Cell membrane</keyword>